<evidence type="ECO:0000313" key="2">
    <source>
        <dbReference type="EMBL" id="GBE85830.1"/>
    </source>
</evidence>
<evidence type="ECO:0000313" key="3">
    <source>
        <dbReference type="Proteomes" id="UP000287166"/>
    </source>
</evidence>
<feature type="compositionally biased region" description="Polar residues" evidence="1">
    <location>
        <begin position="252"/>
        <end position="272"/>
    </location>
</feature>
<protein>
    <submittedName>
        <fullName evidence="2">Uncharacterized protein</fullName>
    </submittedName>
</protein>
<dbReference type="EMBL" id="BFAD01000008">
    <property type="protein sequence ID" value="GBE85830.1"/>
    <property type="molecule type" value="Genomic_DNA"/>
</dbReference>
<dbReference type="Proteomes" id="UP000287166">
    <property type="component" value="Unassembled WGS sequence"/>
</dbReference>
<gene>
    <name evidence="2" type="ORF">SCP_0803520</name>
</gene>
<keyword evidence="3" id="KW-1185">Reference proteome</keyword>
<reference evidence="2 3" key="1">
    <citation type="journal article" date="2018" name="Sci. Rep.">
        <title>Genome sequence of the cauliflower mushroom Sparassis crispa (Hanabiratake) and its association with beneficial usage.</title>
        <authorList>
            <person name="Kiyama R."/>
            <person name="Furutani Y."/>
            <person name="Kawaguchi K."/>
            <person name="Nakanishi T."/>
        </authorList>
    </citation>
    <scope>NUCLEOTIDE SEQUENCE [LARGE SCALE GENOMIC DNA]</scope>
</reference>
<organism evidence="2 3">
    <name type="scientific">Sparassis crispa</name>
    <dbReference type="NCBI Taxonomy" id="139825"/>
    <lineage>
        <taxon>Eukaryota</taxon>
        <taxon>Fungi</taxon>
        <taxon>Dikarya</taxon>
        <taxon>Basidiomycota</taxon>
        <taxon>Agaricomycotina</taxon>
        <taxon>Agaricomycetes</taxon>
        <taxon>Polyporales</taxon>
        <taxon>Sparassidaceae</taxon>
        <taxon>Sparassis</taxon>
    </lineage>
</organism>
<accession>A0A401GUG8</accession>
<comment type="caution">
    <text evidence="2">The sequence shown here is derived from an EMBL/GenBank/DDBJ whole genome shotgun (WGS) entry which is preliminary data.</text>
</comment>
<dbReference type="InParanoid" id="A0A401GUG8"/>
<feature type="region of interest" description="Disordered" evidence="1">
    <location>
        <begin position="185"/>
        <end position="277"/>
    </location>
</feature>
<proteinExistence type="predicted"/>
<sequence>MYPPYFSWFRGSSSVLATVAGLGGLLPGTFVVENNSTLGGGDAQQESSAPQDDSDRSETASESGIQTLDPVHQPRQEPPSTSLGVFNLDRYLPPPILPSMVPRHPGHIDHIPQPPSPARAPYTIPPATLSTGNRAGPEGNYLLSSRHDRESAVTALGFDLWSTPPYGESLRTSYIASELPADDFARPRYGLSDGPSNPGPSAGRPSPLGPRTHSHHSRYSPYSVSRSSPVGVDSRHRRIPHPVSDDRGAGSTAGSTYQNASTAHSHPGTSNDDNVRHRRTRLRREYAFDEYSHPEMLRDDEEGRARRLSRLRRQEMDRAESTLAALERNLADAMRHFDELRDASRPPPSSEARPPYRQRRDNQPHTRHHTSTSYAEDPRVELSEGEEERDDCAAWEELLQSCRHLRRRALELEEDVVSAYPTRCRIPGRHGPHHGPSGSTTRDGGPVPAGRGRMPRRPRSVSVEPVIPPPQGFAEGHAQERRTPPTPDLLPFAENMSPDDSLDDLYTPGPAVHFGGAAADATTAGLSGTSDTREPVPGPSRAGPSPSHSGPSPRKRSRSRDSEFEVVDFIPRDEDDTRSPKRKRMNV</sequence>
<dbReference type="AlphaFoldDB" id="A0A401GUG8"/>
<feature type="region of interest" description="Disordered" evidence="1">
    <location>
        <begin position="338"/>
        <end position="387"/>
    </location>
</feature>
<feature type="region of interest" description="Disordered" evidence="1">
    <location>
        <begin position="36"/>
        <end position="86"/>
    </location>
</feature>
<name>A0A401GUG8_9APHY</name>
<feature type="compositionally biased region" description="Low complexity" evidence="1">
    <location>
        <begin position="515"/>
        <end position="529"/>
    </location>
</feature>
<feature type="compositionally biased region" description="Basic and acidic residues" evidence="1">
    <location>
        <begin position="570"/>
        <end position="579"/>
    </location>
</feature>
<evidence type="ECO:0000256" key="1">
    <source>
        <dbReference type="SAM" id="MobiDB-lite"/>
    </source>
</evidence>
<feature type="compositionally biased region" description="Low complexity" evidence="1">
    <location>
        <begin position="539"/>
        <end position="552"/>
    </location>
</feature>
<feature type="compositionally biased region" description="Low complexity" evidence="1">
    <location>
        <begin position="219"/>
        <end position="230"/>
    </location>
</feature>
<dbReference type="RefSeq" id="XP_027616743.1">
    <property type="nucleotide sequence ID" value="XM_027760942.1"/>
</dbReference>
<feature type="region of interest" description="Disordered" evidence="1">
    <location>
        <begin position="423"/>
        <end position="587"/>
    </location>
</feature>
<dbReference type="GeneID" id="38782747"/>